<proteinExistence type="predicted"/>
<organism evidence="2 3">
    <name type="scientific">Yoonia rosea</name>
    <dbReference type="NCBI Taxonomy" id="287098"/>
    <lineage>
        <taxon>Bacteria</taxon>
        <taxon>Pseudomonadati</taxon>
        <taxon>Pseudomonadota</taxon>
        <taxon>Alphaproteobacteria</taxon>
        <taxon>Rhodobacterales</taxon>
        <taxon>Paracoccaceae</taxon>
        <taxon>Yoonia</taxon>
    </lineage>
</organism>
<dbReference type="STRING" id="287098.SAMN05421665_2473"/>
<evidence type="ECO:0000313" key="2">
    <source>
        <dbReference type="EMBL" id="SIT87625.1"/>
    </source>
</evidence>
<evidence type="ECO:0000313" key="3">
    <source>
        <dbReference type="Proteomes" id="UP000186997"/>
    </source>
</evidence>
<feature type="signal peptide" evidence="1">
    <location>
        <begin position="1"/>
        <end position="21"/>
    </location>
</feature>
<sequence>MTLKAILAATTLGTMATGAVAQNFDGVSFGVGVTNFGLSLEGEYAVSPQVGVRGMVMGGLSFDDEFDIDDATVDGEADLGGVALLADFYPLANAWRLSGGLFFSTSEVTGTVTDGLTTYDGEINFKNEVAPLLSTGFSTEVASGWSVSGDIGVIVSSLEVSSDDNTGTVQADIDELNADLEDVPVVPFIGVAVSYSY</sequence>
<dbReference type="EMBL" id="FTPR01000002">
    <property type="protein sequence ID" value="SIT87625.1"/>
    <property type="molecule type" value="Genomic_DNA"/>
</dbReference>
<dbReference type="RefSeq" id="WP_076660148.1">
    <property type="nucleotide sequence ID" value="NZ_FTPR01000002.1"/>
</dbReference>
<evidence type="ECO:0008006" key="4">
    <source>
        <dbReference type="Google" id="ProtNLM"/>
    </source>
</evidence>
<dbReference type="OrthoDB" id="7853416at2"/>
<evidence type="ECO:0000256" key="1">
    <source>
        <dbReference type="SAM" id="SignalP"/>
    </source>
</evidence>
<dbReference type="Gene3D" id="2.40.160.170">
    <property type="match status" value="1"/>
</dbReference>
<gene>
    <name evidence="2" type="ORF">SAMN05421665_2473</name>
</gene>
<keyword evidence="1" id="KW-0732">Signal</keyword>
<protein>
    <recommendedName>
        <fullName evidence="4">Outer membrane protein</fullName>
    </recommendedName>
</protein>
<dbReference type="AlphaFoldDB" id="A0A1R3X9E3"/>
<reference evidence="3" key="1">
    <citation type="submission" date="2017-01" db="EMBL/GenBank/DDBJ databases">
        <authorList>
            <person name="Varghese N."/>
            <person name="Submissions S."/>
        </authorList>
    </citation>
    <scope>NUCLEOTIDE SEQUENCE [LARGE SCALE GENOMIC DNA]</scope>
    <source>
        <strain evidence="3">DSM 29591</strain>
    </source>
</reference>
<feature type="chain" id="PRO_5012096773" description="Outer membrane protein" evidence="1">
    <location>
        <begin position="22"/>
        <end position="197"/>
    </location>
</feature>
<name>A0A1R3X9E3_9RHOB</name>
<keyword evidence="3" id="KW-1185">Reference proteome</keyword>
<dbReference type="Proteomes" id="UP000186997">
    <property type="component" value="Unassembled WGS sequence"/>
</dbReference>
<accession>A0A1R3X9E3</accession>